<accession>A0A0F9AC85</accession>
<dbReference type="EMBL" id="LAZR01055556">
    <property type="protein sequence ID" value="KKK76104.1"/>
    <property type="molecule type" value="Genomic_DNA"/>
</dbReference>
<evidence type="ECO:0000313" key="1">
    <source>
        <dbReference type="EMBL" id="KKK76104.1"/>
    </source>
</evidence>
<protein>
    <submittedName>
        <fullName evidence="1">Uncharacterized protein</fullName>
    </submittedName>
</protein>
<sequence>MQDDDFDMIHELSMVGGMGMVMPITERPKKQKKKLYRRPIGFITDIDKLEEAD</sequence>
<comment type="caution">
    <text evidence="1">The sequence shown here is derived from an EMBL/GenBank/DDBJ whole genome shotgun (WGS) entry which is preliminary data.</text>
</comment>
<reference evidence="1" key="1">
    <citation type="journal article" date="2015" name="Nature">
        <title>Complex archaea that bridge the gap between prokaryotes and eukaryotes.</title>
        <authorList>
            <person name="Spang A."/>
            <person name="Saw J.H."/>
            <person name="Jorgensen S.L."/>
            <person name="Zaremba-Niedzwiedzka K."/>
            <person name="Martijn J."/>
            <person name="Lind A.E."/>
            <person name="van Eijk R."/>
            <person name="Schleper C."/>
            <person name="Guy L."/>
            <person name="Ettema T.J."/>
        </authorList>
    </citation>
    <scope>NUCLEOTIDE SEQUENCE</scope>
</reference>
<name>A0A0F9AC85_9ZZZZ</name>
<gene>
    <name evidence="1" type="ORF">LCGC14_2867070</name>
</gene>
<proteinExistence type="predicted"/>
<dbReference type="AlphaFoldDB" id="A0A0F9AC85"/>
<organism evidence="1">
    <name type="scientific">marine sediment metagenome</name>
    <dbReference type="NCBI Taxonomy" id="412755"/>
    <lineage>
        <taxon>unclassified sequences</taxon>
        <taxon>metagenomes</taxon>
        <taxon>ecological metagenomes</taxon>
    </lineage>
</organism>